<protein>
    <submittedName>
        <fullName evidence="1">Uncharacterized protein</fullName>
    </submittedName>
</protein>
<organism evidence="1">
    <name type="scientific">bioreactor metagenome</name>
    <dbReference type="NCBI Taxonomy" id="1076179"/>
    <lineage>
        <taxon>unclassified sequences</taxon>
        <taxon>metagenomes</taxon>
        <taxon>ecological metagenomes</taxon>
    </lineage>
</organism>
<evidence type="ECO:0000313" key="1">
    <source>
        <dbReference type="EMBL" id="MPN32608.1"/>
    </source>
</evidence>
<reference evidence="1" key="1">
    <citation type="submission" date="2019-08" db="EMBL/GenBank/DDBJ databases">
        <authorList>
            <person name="Kucharzyk K."/>
            <person name="Murdoch R.W."/>
            <person name="Higgins S."/>
            <person name="Loffler F."/>
        </authorList>
    </citation>
    <scope>NUCLEOTIDE SEQUENCE</scope>
</reference>
<dbReference type="AlphaFoldDB" id="A0A645H0U9"/>
<proteinExistence type="predicted"/>
<accession>A0A645H0U9</accession>
<dbReference type="EMBL" id="VSSQ01084697">
    <property type="protein sequence ID" value="MPN32608.1"/>
    <property type="molecule type" value="Genomic_DNA"/>
</dbReference>
<comment type="caution">
    <text evidence="1">The sequence shown here is derived from an EMBL/GenBank/DDBJ whole genome shotgun (WGS) entry which is preliminary data.</text>
</comment>
<gene>
    <name evidence="1" type="ORF">SDC9_180088</name>
</gene>
<name>A0A645H0U9_9ZZZZ</name>
<sequence>MAAVHKLVAGLVKADVPGAADAEQLQVDPPQVVDQPVVVGADSVAVHRHAVRDMNVSGQDIDMVEKVLPHVTVVALGVLGRQGAVLVQINAAHSRKVHVAFVVPVNQLPVNAQGRRSRRQSQHTGGEQDDLGGYYICGLAAHIAVIGGLNDLHCFVSLFLQALPRMDCIPAGYSISGGSNST</sequence>